<dbReference type="EMBL" id="JALZ01000003">
    <property type="protein sequence ID" value="ETX15939.1"/>
    <property type="molecule type" value="Genomic_DNA"/>
</dbReference>
<dbReference type="AlphaFoldDB" id="X7EIM0"/>
<comment type="caution">
    <text evidence="1">The sequence shown here is derived from an EMBL/GenBank/DDBJ whole genome shotgun (WGS) entry which is preliminary data.</text>
</comment>
<dbReference type="eggNOG" id="ENOG50319DF">
    <property type="taxonomic scope" value="Bacteria"/>
</dbReference>
<protein>
    <submittedName>
        <fullName evidence="1">Uncharacterized protein</fullName>
    </submittedName>
</protein>
<gene>
    <name evidence="1" type="ORF">OCH239_11370</name>
</gene>
<keyword evidence="2" id="KW-1185">Reference proteome</keyword>
<dbReference type="STRING" id="1449350.OCH239_11370"/>
<dbReference type="PROSITE" id="PS51257">
    <property type="entry name" value="PROKAR_LIPOPROTEIN"/>
    <property type="match status" value="1"/>
</dbReference>
<evidence type="ECO:0000313" key="1">
    <source>
        <dbReference type="EMBL" id="ETX15939.1"/>
    </source>
</evidence>
<evidence type="ECO:0000313" key="2">
    <source>
        <dbReference type="Proteomes" id="UP000022447"/>
    </source>
</evidence>
<dbReference type="Proteomes" id="UP000022447">
    <property type="component" value="Unassembled WGS sequence"/>
</dbReference>
<dbReference type="RefSeq" id="WP_037259264.1">
    <property type="nucleotide sequence ID" value="NZ_JALZ01000003.1"/>
</dbReference>
<sequence length="93" mass="9594">MTRVALLSLLALAACGGPDAPGESRSPNAADYFDADPVERQRMVRSGGVFPEDRNGDGVQSTGYVSAGFGSDGAIVGGGYLVRKGNFTLGIER</sequence>
<accession>X7EIM0</accession>
<proteinExistence type="predicted"/>
<name>X7EIM0_9RHOB</name>
<reference evidence="1 2" key="1">
    <citation type="submission" date="2014-01" db="EMBL/GenBank/DDBJ databases">
        <title>Roseivivax halodurans JCM 10272 Genome Sequencing.</title>
        <authorList>
            <person name="Lai Q."/>
            <person name="Li G."/>
            <person name="Shao Z."/>
        </authorList>
    </citation>
    <scope>NUCLEOTIDE SEQUENCE [LARGE SCALE GENOMIC DNA]</scope>
    <source>
        <strain evidence="1 2">JCM 10272</strain>
    </source>
</reference>
<organism evidence="1 2">
    <name type="scientific">Roseivivax halodurans JCM 10272</name>
    <dbReference type="NCBI Taxonomy" id="1449350"/>
    <lineage>
        <taxon>Bacteria</taxon>
        <taxon>Pseudomonadati</taxon>
        <taxon>Pseudomonadota</taxon>
        <taxon>Alphaproteobacteria</taxon>
        <taxon>Rhodobacterales</taxon>
        <taxon>Roseobacteraceae</taxon>
        <taxon>Roseivivax</taxon>
    </lineage>
</organism>